<feature type="transmembrane region" description="Helical" evidence="2">
    <location>
        <begin position="124"/>
        <end position="144"/>
    </location>
</feature>
<dbReference type="EMBL" id="FQZN01000004">
    <property type="protein sequence ID" value="SHI60340.1"/>
    <property type="molecule type" value="Genomic_DNA"/>
</dbReference>
<organism evidence="4 5">
    <name type="scientific">Bacteroides stercorirosoris</name>
    <dbReference type="NCBI Taxonomy" id="871324"/>
    <lineage>
        <taxon>Bacteria</taxon>
        <taxon>Pseudomonadati</taxon>
        <taxon>Bacteroidota</taxon>
        <taxon>Bacteroidia</taxon>
        <taxon>Bacteroidales</taxon>
        <taxon>Bacteroidaceae</taxon>
        <taxon>Bacteroides</taxon>
    </lineage>
</organism>
<reference evidence="5" key="1">
    <citation type="submission" date="2016-11" db="EMBL/GenBank/DDBJ databases">
        <authorList>
            <person name="Varghese N."/>
            <person name="Submissions S."/>
        </authorList>
    </citation>
    <scope>NUCLEOTIDE SEQUENCE [LARGE SCALE GENOMIC DNA]</scope>
    <source>
        <strain evidence="5">DSM 26884</strain>
    </source>
</reference>
<feature type="coiled-coil region" evidence="1">
    <location>
        <begin position="144"/>
        <end position="171"/>
    </location>
</feature>
<evidence type="ECO:0000313" key="5">
    <source>
        <dbReference type="Proteomes" id="UP000184192"/>
    </source>
</evidence>
<name>A0A1M6CH28_9BACE</name>
<dbReference type="GO" id="GO:0016020">
    <property type="term" value="C:membrane"/>
    <property type="evidence" value="ECO:0007669"/>
    <property type="project" value="InterPro"/>
</dbReference>
<feature type="transmembrane region" description="Helical" evidence="2">
    <location>
        <begin position="44"/>
        <end position="66"/>
    </location>
</feature>
<evidence type="ECO:0000313" key="4">
    <source>
        <dbReference type="EMBL" id="SHI60340.1"/>
    </source>
</evidence>
<feature type="transmembrane region" description="Helical" evidence="2">
    <location>
        <begin position="87"/>
        <end position="112"/>
    </location>
</feature>
<keyword evidence="1" id="KW-0175">Coiled coil</keyword>
<feature type="domain" description="Signal transduction histidine kinase internal region" evidence="3">
    <location>
        <begin position="168"/>
        <end position="245"/>
    </location>
</feature>
<dbReference type="GO" id="GO:0000155">
    <property type="term" value="F:phosphorelay sensor kinase activity"/>
    <property type="evidence" value="ECO:0007669"/>
    <property type="project" value="InterPro"/>
</dbReference>
<dbReference type="PANTHER" id="PTHR34220">
    <property type="entry name" value="SENSOR HISTIDINE KINASE YPDA"/>
    <property type="match status" value="1"/>
</dbReference>
<evidence type="ECO:0000256" key="2">
    <source>
        <dbReference type="SAM" id="Phobius"/>
    </source>
</evidence>
<keyword evidence="2" id="KW-1133">Transmembrane helix</keyword>
<dbReference type="Pfam" id="PF06580">
    <property type="entry name" value="His_kinase"/>
    <property type="match status" value="1"/>
</dbReference>
<keyword evidence="2" id="KW-0472">Membrane</keyword>
<accession>A0A1M6CH28</accession>
<dbReference type="Proteomes" id="UP000184192">
    <property type="component" value="Unassembled WGS sequence"/>
</dbReference>
<evidence type="ECO:0000256" key="1">
    <source>
        <dbReference type="SAM" id="Coils"/>
    </source>
</evidence>
<dbReference type="InterPro" id="IPR010559">
    <property type="entry name" value="Sig_transdc_His_kin_internal"/>
</dbReference>
<dbReference type="AlphaFoldDB" id="A0A1M6CH28"/>
<evidence type="ECO:0000259" key="3">
    <source>
        <dbReference type="Pfam" id="PF06580"/>
    </source>
</evidence>
<keyword evidence="5" id="KW-1185">Reference proteome</keyword>
<dbReference type="eggNOG" id="COG2972">
    <property type="taxonomic scope" value="Bacteria"/>
</dbReference>
<keyword evidence="4" id="KW-0808">Transferase</keyword>
<dbReference type="PANTHER" id="PTHR34220:SF7">
    <property type="entry name" value="SENSOR HISTIDINE KINASE YPDA"/>
    <property type="match status" value="1"/>
</dbReference>
<keyword evidence="4" id="KW-0418">Kinase</keyword>
<dbReference type="InterPro" id="IPR050640">
    <property type="entry name" value="Bact_2-comp_sensor_kinase"/>
</dbReference>
<keyword evidence="2" id="KW-0812">Transmembrane</keyword>
<sequence>MKNCNFVLMKWNTILYSLLFSGLGVFSFLLLTNYTDLPPQVNDVIYSPGALLFVIFAFNVLGCFTLRISSWTDHLYSNNLRWKWKFIAVYFWISLLFLLLNYGLLVAARLLGGAEHLFTLQWPGARILITVWLVELVIWGLLFANRSIKNALSLQQQAAELQKENNAARYTALQSQLNPHFLFNSLNTLIAEIEYNPSNAVRFTRNLSDVYRYVLQSQDKTLITLGEELEFIKSYLFLHEVRLGDCITCNVTIPPETMDYQLPPLTLQLLVENVIKHNSINANKPMEINICVNDRFLIVSNPIHAKKNDTTSGVGLQNLSNRCKLMIGTDISITNSNQVFIVKVPLIHE</sequence>
<protein>
    <submittedName>
        <fullName evidence="4">Histidine kinase</fullName>
    </submittedName>
</protein>
<gene>
    <name evidence="4" type="ORF">SAMN05444350_104144</name>
</gene>
<proteinExistence type="predicted"/>
<feature type="transmembrane region" description="Helical" evidence="2">
    <location>
        <begin position="12"/>
        <end position="32"/>
    </location>
</feature>